<sequence length="73" mass="8140">MAGYRILSIFQTIFILAAAVSVLDFAVDFGMNDAFFGSSSSDWWTAIAFWAYMFAVVAILQLIKAFTVKESKK</sequence>
<dbReference type="Proteomes" id="UP001200513">
    <property type="component" value="Chromosome"/>
</dbReference>
<keyword evidence="1" id="KW-0472">Membrane</keyword>
<evidence type="ECO:0000313" key="2">
    <source>
        <dbReference type="EMBL" id="UJG43451.1"/>
    </source>
</evidence>
<feature type="transmembrane region" description="Helical" evidence="1">
    <location>
        <begin position="43"/>
        <end position="63"/>
    </location>
</feature>
<reference evidence="2" key="1">
    <citation type="journal article" date="2022" name="Nat. Microbiol.">
        <title>Unique mobile elements and scalable gene flow at the prokaryote-eukaryote boundary revealed by circularized Asgard archaea genomes.</title>
        <authorList>
            <person name="Wu F."/>
            <person name="Speth D.R."/>
            <person name="Philosof A."/>
            <person name="Cremiere A."/>
            <person name="Narayanan A."/>
            <person name="Barco R.A."/>
            <person name="Connon S.A."/>
            <person name="Amend J.P."/>
            <person name="Antoshechkin I.A."/>
            <person name="Orphan V.J."/>
        </authorList>
    </citation>
    <scope>NUCLEOTIDE SEQUENCE</scope>
    <source>
        <strain evidence="2">PR6</strain>
    </source>
</reference>
<gene>
    <name evidence="2" type="ORF">K9W46_13910</name>
</gene>
<keyword evidence="1" id="KW-1133">Transmembrane helix</keyword>
<dbReference type="EMBL" id="CP084167">
    <property type="protein sequence ID" value="UJG43451.1"/>
    <property type="molecule type" value="Genomic_DNA"/>
</dbReference>
<accession>A0A9Y1FNS7</accession>
<name>A0A9Y1FNS7_9ARCH</name>
<organism evidence="2">
    <name type="scientific">Candidatus Heimdallarchaeum endolithica</name>
    <dbReference type="NCBI Taxonomy" id="2876572"/>
    <lineage>
        <taxon>Archaea</taxon>
        <taxon>Promethearchaeati</taxon>
        <taxon>Candidatus Heimdallarchaeota</taxon>
        <taxon>Candidatus Heimdallarchaeia (ex Rinke et al. 2021) (nom. nud.)</taxon>
        <taxon>Candidatus Heimdallarchaeales</taxon>
        <taxon>Candidatus Heimdallarchaeaceae</taxon>
        <taxon>Candidatus Heimdallarchaeum</taxon>
    </lineage>
</organism>
<protein>
    <submittedName>
        <fullName evidence="2">Uncharacterized protein</fullName>
    </submittedName>
</protein>
<evidence type="ECO:0000256" key="1">
    <source>
        <dbReference type="SAM" id="Phobius"/>
    </source>
</evidence>
<dbReference type="AlphaFoldDB" id="A0A9Y1FNS7"/>
<feature type="transmembrane region" description="Helical" evidence="1">
    <location>
        <begin position="12"/>
        <end position="31"/>
    </location>
</feature>
<keyword evidence="1" id="KW-0812">Transmembrane</keyword>
<proteinExistence type="predicted"/>